<dbReference type="EMBL" id="BLPG01000002">
    <property type="protein sequence ID" value="GFJ96315.1"/>
    <property type="molecule type" value="Genomic_DNA"/>
</dbReference>
<name>A0A6V8LU75_9ACTN</name>
<dbReference type="InterPro" id="IPR006311">
    <property type="entry name" value="TAT_signal"/>
</dbReference>
<comment type="caution">
    <text evidence="1">The sequence shown here is derived from an EMBL/GenBank/DDBJ whole genome shotgun (WGS) entry which is preliminary data.</text>
</comment>
<gene>
    <name evidence="1" type="ORF">Prum_099570</name>
</gene>
<keyword evidence="2" id="KW-1185">Reference proteome</keyword>
<dbReference type="PROSITE" id="PS51318">
    <property type="entry name" value="TAT"/>
    <property type="match status" value="1"/>
</dbReference>
<evidence type="ECO:0000313" key="1">
    <source>
        <dbReference type="EMBL" id="GFJ96315.1"/>
    </source>
</evidence>
<sequence>MRQMSITPGLRRAVITAVALVLAAAVALLANPAAQALVHAGIQGSG</sequence>
<dbReference type="AlphaFoldDB" id="A0A6V8LU75"/>
<reference evidence="1 2" key="2">
    <citation type="submission" date="2020-03" db="EMBL/GenBank/DDBJ databases">
        <authorList>
            <person name="Ichikawa N."/>
            <person name="Kimura A."/>
            <person name="Kitahashi Y."/>
            <person name="Uohara A."/>
        </authorList>
    </citation>
    <scope>NUCLEOTIDE SEQUENCE [LARGE SCALE GENOMIC DNA]</scope>
    <source>
        <strain evidence="1 2">NBRC 108638</strain>
    </source>
</reference>
<evidence type="ECO:0000313" key="2">
    <source>
        <dbReference type="Proteomes" id="UP000482960"/>
    </source>
</evidence>
<proteinExistence type="predicted"/>
<organism evidence="1 2">
    <name type="scientific">Phytohabitans rumicis</name>
    <dbReference type="NCBI Taxonomy" id="1076125"/>
    <lineage>
        <taxon>Bacteria</taxon>
        <taxon>Bacillati</taxon>
        <taxon>Actinomycetota</taxon>
        <taxon>Actinomycetes</taxon>
        <taxon>Micromonosporales</taxon>
        <taxon>Micromonosporaceae</taxon>
    </lineage>
</organism>
<protein>
    <submittedName>
        <fullName evidence="1">Uncharacterized protein</fullName>
    </submittedName>
</protein>
<reference evidence="1 2" key="1">
    <citation type="submission" date="2020-03" db="EMBL/GenBank/DDBJ databases">
        <title>Whole genome shotgun sequence of Phytohabitans rumicis NBRC 108638.</title>
        <authorList>
            <person name="Komaki H."/>
            <person name="Tamura T."/>
        </authorList>
    </citation>
    <scope>NUCLEOTIDE SEQUENCE [LARGE SCALE GENOMIC DNA]</scope>
    <source>
        <strain evidence="1 2">NBRC 108638</strain>
    </source>
</reference>
<dbReference type="Proteomes" id="UP000482960">
    <property type="component" value="Unassembled WGS sequence"/>
</dbReference>
<dbReference type="RefSeq" id="WP_173085932.1">
    <property type="nucleotide sequence ID" value="NZ_BAABJB010000047.1"/>
</dbReference>
<accession>A0A6V8LU75</accession>